<dbReference type="Proteomes" id="UP000751190">
    <property type="component" value="Unassembled WGS sequence"/>
</dbReference>
<dbReference type="OMA" id="GHEVRET"/>
<dbReference type="SUPFAM" id="SSF48264">
    <property type="entry name" value="Cytochrome P450"/>
    <property type="match status" value="1"/>
</dbReference>
<dbReference type="InterPro" id="IPR001128">
    <property type="entry name" value="Cyt_P450"/>
</dbReference>
<evidence type="ECO:0000313" key="8">
    <source>
        <dbReference type="Proteomes" id="UP000751190"/>
    </source>
</evidence>
<dbReference type="InterPro" id="IPR036291">
    <property type="entry name" value="NAD(P)-bd_dom_sf"/>
</dbReference>
<dbReference type="Gene3D" id="3.40.50.720">
    <property type="entry name" value="NAD(P)-binding Rossmann-like Domain"/>
    <property type="match status" value="1"/>
</dbReference>
<accession>A0A8J6C3F1</accession>
<dbReference type="GO" id="GO:0006694">
    <property type="term" value="P:steroid biosynthetic process"/>
    <property type="evidence" value="ECO:0007669"/>
    <property type="project" value="InterPro"/>
</dbReference>
<sequence>MFGASRSATAPPAAPPFALPELRALDAYQLYATCLVVLFVLKAIIGVMRRARVRAAAAQGKAAKFAPILCTDAPAPAGSKGKAVVVGGGSFMGRHVVEQLIHKGFKVFVFDMPGGCLHPRGTGAVYSAGDVTSAEQLRGVFAGAALVVHAAAAPASCTDAAKIEAINLGGTRAVLDAARATGVRALVYTSSATVVFDGEGLTDVDESQPYPRKHADVATETRARAEELVLAASSASLSTCAIRPGVLYGQLDCSLLPGLVAAAYCGASRLVLGSGKNFADFTYAENAAHAHVLAADALLSADAPKRKLVCGHAFFVSDGAPVAFWRMCGLLLSGLGYSAPWLRVPAWLGGLLLGGLSSQSVRFATTHHYFSTEAARKALGYAAPVPQDAAVAATVTHFAHLRAAALGVDPVRCLLEVTASATLIAALAHAALTAPHPLAVKAAAEVARALAAPAAALAGAGVPQPHLLIIAGGLSLALHALGAALPNAKPMRVPRVLPPTIPGVPIIGNLVDFLKGPLDLIAVARQHHRNIFTLKIGPQPITFCCHPDGYETFGRGKDDVLDQAAVYGFTIPAFGKNVVYDAPLDKRLQQIQFVAAIMNTSTMRSYVPKIIHEAEAYFAAWGEEGTVELHKEIAQLTTLTASRCLHGHEVRETLCKEVADLYHDIDGGMQPISTIMPRLPIPAHRRRDRARQELAKLFGSVIDKRRASGLKGDDILQVFIDARYKDGKALTNDEITGLLITLLFAGQHTSSITGTWLGMNIVGYGYLDAVYAEQKAAREANGGELNYDALMSMALMRNCVSETLRLYPPLIFLMRKVIVDRTCKHWTVPRGHILAISPREAGRDERIFADANAFKPERFAEGGQAEGLWSSKTLSDDKKVFSYMAFGTGPHMCLGRRFAFLQLSIIWAVLSDMYDMEVIGKIPPPDYDAMVVGPKGDCMVKYKRRAKK</sequence>
<dbReference type="PRINTS" id="PR00465">
    <property type="entry name" value="EP450IV"/>
</dbReference>
<comment type="caution">
    <text evidence="7">The sequence shown here is derived from an EMBL/GenBank/DDBJ whole genome shotgun (WGS) entry which is preliminary data.</text>
</comment>
<dbReference type="Pfam" id="PF00067">
    <property type="entry name" value="p450"/>
    <property type="match status" value="1"/>
</dbReference>
<keyword evidence="2 5" id="KW-0349">Heme</keyword>
<dbReference type="InterPro" id="IPR036396">
    <property type="entry name" value="Cyt_P450_sf"/>
</dbReference>
<dbReference type="CDD" id="cd11042">
    <property type="entry name" value="CYP51-like"/>
    <property type="match status" value="1"/>
</dbReference>
<dbReference type="SUPFAM" id="SSF51735">
    <property type="entry name" value="NAD(P)-binding Rossmann-fold domains"/>
    <property type="match status" value="1"/>
</dbReference>
<dbReference type="PANTHER" id="PTHR24304:SF2">
    <property type="entry name" value="24-HYDROXYCHOLESTEROL 7-ALPHA-HYDROXYLASE"/>
    <property type="match status" value="1"/>
</dbReference>
<feature type="domain" description="3-beta hydroxysteroid dehydrogenase/isomerase" evidence="6">
    <location>
        <begin position="84"/>
        <end position="339"/>
    </location>
</feature>
<evidence type="ECO:0000256" key="2">
    <source>
        <dbReference type="ARBA" id="ARBA00022617"/>
    </source>
</evidence>
<evidence type="ECO:0000256" key="5">
    <source>
        <dbReference type="PIRSR" id="PIRSR602403-1"/>
    </source>
</evidence>
<dbReference type="InterPro" id="IPR002225">
    <property type="entry name" value="3Beta_OHSteriod_DH/Estase"/>
</dbReference>
<protein>
    <recommendedName>
        <fullName evidence="6">3-beta hydroxysteroid dehydrogenase/isomerase domain-containing protein</fullName>
    </recommendedName>
</protein>
<proteinExistence type="inferred from homology"/>
<organism evidence="7 8">
    <name type="scientific">Diacronema lutheri</name>
    <name type="common">Unicellular marine alga</name>
    <name type="synonym">Monochrysis lutheri</name>
    <dbReference type="NCBI Taxonomy" id="2081491"/>
    <lineage>
        <taxon>Eukaryota</taxon>
        <taxon>Haptista</taxon>
        <taxon>Haptophyta</taxon>
        <taxon>Pavlovophyceae</taxon>
        <taxon>Pavlovales</taxon>
        <taxon>Pavlovaceae</taxon>
        <taxon>Diacronema</taxon>
    </lineage>
</organism>
<dbReference type="EMBL" id="JAGTXO010000031">
    <property type="protein sequence ID" value="KAG8460702.1"/>
    <property type="molecule type" value="Genomic_DNA"/>
</dbReference>
<dbReference type="InterPro" id="IPR017972">
    <property type="entry name" value="Cyt_P450_CS"/>
</dbReference>
<dbReference type="InterPro" id="IPR050529">
    <property type="entry name" value="CYP450_sterol_14alpha_dmase"/>
</dbReference>
<dbReference type="GO" id="GO:0020037">
    <property type="term" value="F:heme binding"/>
    <property type="evidence" value="ECO:0007669"/>
    <property type="project" value="InterPro"/>
</dbReference>
<name>A0A8J6C3F1_DIALT</name>
<keyword evidence="4 5" id="KW-0408">Iron</keyword>
<evidence type="ECO:0000256" key="1">
    <source>
        <dbReference type="ARBA" id="ARBA00010617"/>
    </source>
</evidence>
<feature type="binding site" description="axial binding residue" evidence="5">
    <location>
        <position position="893"/>
    </location>
    <ligand>
        <name>heme</name>
        <dbReference type="ChEBI" id="CHEBI:30413"/>
    </ligand>
    <ligandPart>
        <name>Fe</name>
        <dbReference type="ChEBI" id="CHEBI:18248"/>
    </ligandPart>
</feature>
<dbReference type="Gene3D" id="1.10.630.10">
    <property type="entry name" value="Cytochrome P450"/>
    <property type="match status" value="1"/>
</dbReference>
<comment type="cofactor">
    <cofactor evidence="5">
        <name>heme</name>
        <dbReference type="ChEBI" id="CHEBI:30413"/>
    </cofactor>
</comment>
<dbReference type="InterPro" id="IPR002403">
    <property type="entry name" value="Cyt_P450_E_grp-IV"/>
</dbReference>
<evidence type="ECO:0000256" key="3">
    <source>
        <dbReference type="ARBA" id="ARBA00022723"/>
    </source>
</evidence>
<evidence type="ECO:0000256" key="4">
    <source>
        <dbReference type="ARBA" id="ARBA00023004"/>
    </source>
</evidence>
<evidence type="ECO:0000313" key="7">
    <source>
        <dbReference type="EMBL" id="KAG8460702.1"/>
    </source>
</evidence>
<dbReference type="GO" id="GO:0004497">
    <property type="term" value="F:monooxygenase activity"/>
    <property type="evidence" value="ECO:0007669"/>
    <property type="project" value="InterPro"/>
</dbReference>
<dbReference type="Pfam" id="PF01073">
    <property type="entry name" value="3Beta_HSD"/>
    <property type="match status" value="1"/>
</dbReference>
<dbReference type="PROSITE" id="PS00086">
    <property type="entry name" value="CYTOCHROME_P450"/>
    <property type="match status" value="1"/>
</dbReference>
<dbReference type="AlphaFoldDB" id="A0A8J6C3F1"/>
<dbReference type="PRINTS" id="PR00385">
    <property type="entry name" value="P450"/>
</dbReference>
<gene>
    <name evidence="7" type="ORF">KFE25_011477</name>
</gene>
<comment type="similarity">
    <text evidence="1">Belongs to the cytochrome P450 family.</text>
</comment>
<dbReference type="GO" id="GO:0016616">
    <property type="term" value="F:oxidoreductase activity, acting on the CH-OH group of donors, NAD or NADP as acceptor"/>
    <property type="evidence" value="ECO:0007669"/>
    <property type="project" value="InterPro"/>
</dbReference>
<dbReference type="GO" id="GO:0016705">
    <property type="term" value="F:oxidoreductase activity, acting on paired donors, with incorporation or reduction of molecular oxygen"/>
    <property type="evidence" value="ECO:0007669"/>
    <property type="project" value="InterPro"/>
</dbReference>
<dbReference type="GO" id="GO:0005506">
    <property type="term" value="F:iron ion binding"/>
    <property type="evidence" value="ECO:0007669"/>
    <property type="project" value="InterPro"/>
</dbReference>
<evidence type="ECO:0000259" key="6">
    <source>
        <dbReference type="Pfam" id="PF01073"/>
    </source>
</evidence>
<dbReference type="PANTHER" id="PTHR24304">
    <property type="entry name" value="CYTOCHROME P450 FAMILY 7"/>
    <property type="match status" value="1"/>
</dbReference>
<keyword evidence="3 5" id="KW-0479">Metal-binding</keyword>
<dbReference type="OrthoDB" id="1055148at2759"/>
<keyword evidence="8" id="KW-1185">Reference proteome</keyword>
<reference evidence="7" key="1">
    <citation type="submission" date="2021-05" db="EMBL/GenBank/DDBJ databases">
        <title>The genome of the haptophyte Pavlova lutheri (Diacronema luteri, Pavlovales) - a model for lipid biosynthesis in eukaryotic algae.</title>
        <authorList>
            <person name="Hulatt C.J."/>
            <person name="Posewitz M.C."/>
        </authorList>
    </citation>
    <scope>NUCLEOTIDE SEQUENCE</scope>
    <source>
        <strain evidence="7">NIVA-4/92</strain>
    </source>
</reference>